<evidence type="ECO:0000256" key="3">
    <source>
        <dbReference type="ARBA" id="ARBA00022833"/>
    </source>
</evidence>
<dbReference type="Pfam" id="PF04438">
    <property type="entry name" value="zf-HIT"/>
    <property type="match status" value="1"/>
</dbReference>
<dbReference type="Gramene" id="KGN47795">
    <property type="protein sequence ID" value="KGN47795"/>
    <property type="gene ID" value="Csa_6G403610"/>
</dbReference>
<dbReference type="GO" id="GO:0008270">
    <property type="term" value="F:zinc ion binding"/>
    <property type="evidence" value="ECO:0007669"/>
    <property type="project" value="UniProtKB-UniRule"/>
</dbReference>
<dbReference type="KEGG" id="csv:101208978"/>
<dbReference type="InterPro" id="IPR007529">
    <property type="entry name" value="Znf_HIT"/>
</dbReference>
<evidence type="ECO:0000259" key="5">
    <source>
        <dbReference type="PROSITE" id="PS51083"/>
    </source>
</evidence>
<dbReference type="EMBL" id="CM002927">
    <property type="protein sequence ID" value="KGN47795.1"/>
    <property type="molecule type" value="Genomic_DNA"/>
</dbReference>
<proteinExistence type="predicted"/>
<keyword evidence="3" id="KW-0862">Zinc</keyword>
<evidence type="ECO:0000313" key="7">
    <source>
        <dbReference type="Proteomes" id="UP000029981"/>
    </source>
</evidence>
<dbReference type="InterPro" id="IPR051639">
    <property type="entry name" value="BCD1"/>
</dbReference>
<dbReference type="SUPFAM" id="SSF144232">
    <property type="entry name" value="HIT/MYND zinc finger-like"/>
    <property type="match status" value="1"/>
</dbReference>
<dbReference type="Gene3D" id="3.30.60.190">
    <property type="match status" value="1"/>
</dbReference>
<dbReference type="OrthoDB" id="18412at2759"/>
<dbReference type="PANTHER" id="PTHR13483:SF11">
    <property type="entry name" value="ZINC FINGER HIT DOMAIN-CONTAINING PROTEIN 3"/>
    <property type="match status" value="1"/>
</dbReference>
<protein>
    <recommendedName>
        <fullName evidence="5">HIT-type domain-containing protein</fullName>
    </recommendedName>
</protein>
<dbReference type="PANTHER" id="PTHR13483">
    <property type="entry name" value="BOX C_D SNORNA PROTEIN 1-RELATED"/>
    <property type="match status" value="1"/>
</dbReference>
<accession>A0A0A0KDK5</accession>
<dbReference type="OMA" id="CNEAQSK"/>
<reference evidence="6 7" key="3">
    <citation type="journal article" date="2010" name="BMC Genomics">
        <title>Transcriptome sequencing and comparative analysis of cucumber flowers with different sex types.</title>
        <authorList>
            <person name="Guo S."/>
            <person name="Zheng Y."/>
            <person name="Joung J.G."/>
            <person name="Liu S."/>
            <person name="Zhang Z."/>
            <person name="Crasta O.R."/>
            <person name="Sobral B.W."/>
            <person name="Xu Y."/>
            <person name="Huang S."/>
            <person name="Fei Z."/>
        </authorList>
    </citation>
    <scope>NUCLEOTIDE SEQUENCE [LARGE SCALE GENOMIC DNA]</scope>
    <source>
        <strain evidence="7">cv. 9930</strain>
    </source>
</reference>
<dbReference type="GO" id="GO:0000492">
    <property type="term" value="P:box C/D snoRNP assembly"/>
    <property type="evidence" value="ECO:0000318"/>
    <property type="project" value="GO_Central"/>
</dbReference>
<feature type="domain" description="HIT-type" evidence="5">
    <location>
        <begin position="6"/>
        <end position="39"/>
    </location>
</feature>
<evidence type="ECO:0000256" key="2">
    <source>
        <dbReference type="ARBA" id="ARBA00022771"/>
    </source>
</evidence>
<name>A0A0A0KDK5_CUCSA</name>
<dbReference type="GO" id="GO:0000463">
    <property type="term" value="P:maturation of LSU-rRNA from tricistronic rRNA transcript (SSU-rRNA, 5.8S rRNA, LSU-rRNA)"/>
    <property type="evidence" value="ECO:0000318"/>
    <property type="project" value="GO_Central"/>
</dbReference>
<gene>
    <name evidence="6" type="ORF">Csa_6G403610</name>
</gene>
<evidence type="ECO:0000256" key="4">
    <source>
        <dbReference type="PROSITE-ProRule" id="PRU00453"/>
    </source>
</evidence>
<evidence type="ECO:0000256" key="1">
    <source>
        <dbReference type="ARBA" id="ARBA00022723"/>
    </source>
</evidence>
<dbReference type="PROSITE" id="PS51083">
    <property type="entry name" value="ZF_HIT"/>
    <property type="match status" value="1"/>
</dbReference>
<dbReference type="AlphaFoldDB" id="A0A0A0KDK5"/>
<reference evidence="6 7" key="2">
    <citation type="journal article" date="2009" name="PLoS ONE">
        <title>An integrated genetic and cytogenetic map of the cucumber genome.</title>
        <authorList>
            <person name="Ren Y."/>
            <person name="Zhang Z."/>
            <person name="Liu J."/>
            <person name="Staub J.E."/>
            <person name="Han Y."/>
            <person name="Cheng Z."/>
            <person name="Li X."/>
            <person name="Lu J."/>
            <person name="Miao H."/>
            <person name="Kang H."/>
            <person name="Xie B."/>
            <person name="Gu X."/>
            <person name="Wang X."/>
            <person name="Du Y."/>
            <person name="Jin W."/>
            <person name="Huang S."/>
        </authorList>
    </citation>
    <scope>NUCLEOTIDE SEQUENCE [LARGE SCALE GENOMIC DNA]</scope>
    <source>
        <strain evidence="7">cv. 9930</strain>
    </source>
</reference>
<dbReference type="GO" id="GO:0070761">
    <property type="term" value="C:pre-snoRNP complex"/>
    <property type="evidence" value="ECO:0000318"/>
    <property type="project" value="GO_Central"/>
</dbReference>
<keyword evidence="1" id="KW-0479">Metal-binding</keyword>
<dbReference type="eggNOG" id="KOG2857">
    <property type="taxonomic scope" value="Eukaryota"/>
</dbReference>
<sequence length="133" mass="14656">MAPRKCQVCNEAPSKYKCPLCLAPYCSLVCFKKHKEVPCAIKPVSEGDQSTACNGTFVDRPICVGDQNEVLEKSQLEAIASSSEIHNILNDEKLQKFILAIDSSPDPETEVDKAMEDEAFRIFSSKISSIINS</sequence>
<dbReference type="Proteomes" id="UP000029981">
    <property type="component" value="Chromosome 6"/>
</dbReference>
<organism evidence="6 7">
    <name type="scientific">Cucumis sativus</name>
    <name type="common">Cucumber</name>
    <dbReference type="NCBI Taxonomy" id="3659"/>
    <lineage>
        <taxon>Eukaryota</taxon>
        <taxon>Viridiplantae</taxon>
        <taxon>Streptophyta</taxon>
        <taxon>Embryophyta</taxon>
        <taxon>Tracheophyta</taxon>
        <taxon>Spermatophyta</taxon>
        <taxon>Magnoliopsida</taxon>
        <taxon>eudicotyledons</taxon>
        <taxon>Gunneridae</taxon>
        <taxon>Pentapetalae</taxon>
        <taxon>rosids</taxon>
        <taxon>fabids</taxon>
        <taxon>Cucurbitales</taxon>
        <taxon>Cucurbitaceae</taxon>
        <taxon>Benincaseae</taxon>
        <taxon>Cucumis</taxon>
    </lineage>
</organism>
<dbReference type="STRING" id="3659.A0A0A0KDK5"/>
<reference evidence="6 7" key="1">
    <citation type="journal article" date="2009" name="Nat. Genet.">
        <title>The genome of the cucumber, Cucumis sativus L.</title>
        <authorList>
            <person name="Huang S."/>
            <person name="Li R."/>
            <person name="Zhang Z."/>
            <person name="Li L."/>
            <person name="Gu X."/>
            <person name="Fan W."/>
            <person name="Lucas W.J."/>
            <person name="Wang X."/>
            <person name="Xie B."/>
            <person name="Ni P."/>
            <person name="Ren Y."/>
            <person name="Zhu H."/>
            <person name="Li J."/>
            <person name="Lin K."/>
            <person name="Jin W."/>
            <person name="Fei Z."/>
            <person name="Li G."/>
            <person name="Staub J."/>
            <person name="Kilian A."/>
            <person name="van der Vossen E.A."/>
            <person name="Wu Y."/>
            <person name="Guo J."/>
            <person name="He J."/>
            <person name="Jia Z."/>
            <person name="Ren Y."/>
            <person name="Tian G."/>
            <person name="Lu Y."/>
            <person name="Ruan J."/>
            <person name="Qian W."/>
            <person name="Wang M."/>
            <person name="Huang Q."/>
            <person name="Li B."/>
            <person name="Xuan Z."/>
            <person name="Cao J."/>
            <person name="Asan"/>
            <person name="Wu Z."/>
            <person name="Zhang J."/>
            <person name="Cai Q."/>
            <person name="Bai Y."/>
            <person name="Zhao B."/>
            <person name="Han Y."/>
            <person name="Li Y."/>
            <person name="Li X."/>
            <person name="Wang S."/>
            <person name="Shi Q."/>
            <person name="Liu S."/>
            <person name="Cho W.K."/>
            <person name="Kim J.Y."/>
            <person name="Xu Y."/>
            <person name="Heller-Uszynska K."/>
            <person name="Miao H."/>
            <person name="Cheng Z."/>
            <person name="Zhang S."/>
            <person name="Wu J."/>
            <person name="Yang Y."/>
            <person name="Kang H."/>
            <person name="Li M."/>
            <person name="Liang H."/>
            <person name="Ren X."/>
            <person name="Shi Z."/>
            <person name="Wen M."/>
            <person name="Jian M."/>
            <person name="Yang H."/>
            <person name="Zhang G."/>
            <person name="Yang Z."/>
            <person name="Chen R."/>
            <person name="Liu S."/>
            <person name="Li J."/>
            <person name="Ma L."/>
            <person name="Liu H."/>
            <person name="Zhou Y."/>
            <person name="Zhao J."/>
            <person name="Fang X."/>
            <person name="Li G."/>
            <person name="Fang L."/>
            <person name="Li Y."/>
            <person name="Liu D."/>
            <person name="Zheng H."/>
            <person name="Zhang Y."/>
            <person name="Qin N."/>
            <person name="Li Z."/>
            <person name="Yang G."/>
            <person name="Yang S."/>
            <person name="Bolund L."/>
            <person name="Kristiansen K."/>
            <person name="Zheng H."/>
            <person name="Li S."/>
            <person name="Zhang X."/>
            <person name="Yang H."/>
            <person name="Wang J."/>
            <person name="Sun R."/>
            <person name="Zhang B."/>
            <person name="Jiang S."/>
            <person name="Wang J."/>
            <person name="Du Y."/>
            <person name="Li S."/>
        </authorList>
    </citation>
    <scope>NUCLEOTIDE SEQUENCE [LARGE SCALE GENOMIC DNA]</scope>
    <source>
        <strain evidence="7">cv. 9930</strain>
    </source>
</reference>
<reference evidence="6 7" key="4">
    <citation type="journal article" date="2011" name="BMC Genomics">
        <title>RNA-Seq improves annotation of protein-coding genes in the cucumber genome.</title>
        <authorList>
            <person name="Li Z."/>
            <person name="Zhang Z."/>
            <person name="Yan P."/>
            <person name="Huang S."/>
            <person name="Fei Z."/>
            <person name="Lin K."/>
        </authorList>
    </citation>
    <scope>NUCLEOTIDE SEQUENCE [LARGE SCALE GENOMIC DNA]</scope>
    <source>
        <strain evidence="7">cv. 9930</strain>
    </source>
</reference>
<evidence type="ECO:0000313" key="6">
    <source>
        <dbReference type="EMBL" id="KGN47795.1"/>
    </source>
</evidence>
<dbReference type="GO" id="GO:0005634">
    <property type="term" value="C:nucleus"/>
    <property type="evidence" value="ECO:0000318"/>
    <property type="project" value="GO_Central"/>
</dbReference>
<keyword evidence="2 4" id="KW-0863">Zinc-finger</keyword>
<dbReference type="CDD" id="cd23024">
    <property type="entry name" value="zf-HIT_ZNHIT2-3"/>
    <property type="match status" value="1"/>
</dbReference>
<keyword evidence="7" id="KW-1185">Reference proteome</keyword>